<keyword evidence="1" id="KW-1133">Transmembrane helix</keyword>
<feature type="transmembrane region" description="Helical" evidence="1">
    <location>
        <begin position="22"/>
        <end position="41"/>
    </location>
</feature>
<accession>A0A9X1NQE6</accession>
<keyword evidence="1" id="KW-0812">Transmembrane</keyword>
<keyword evidence="1" id="KW-0472">Membrane</keyword>
<dbReference type="AlphaFoldDB" id="A0A9X1NQE6"/>
<comment type="caution">
    <text evidence="2">The sequence shown here is derived from an EMBL/GenBank/DDBJ whole genome shotgun (WGS) entry which is preliminary data.</text>
</comment>
<feature type="transmembrane region" description="Helical" evidence="1">
    <location>
        <begin position="137"/>
        <end position="156"/>
    </location>
</feature>
<sequence>MTSSTEATSETSEAEHHPWRRLLAVLGNITALTALLFYFGWRRSEAQADALGLSQSILGQGTQDYLLRSINTLLPAILGIALTGLLWLWADPRITARLYAWSAKTQRRWLLALSLGWIALPAAAFAIGILIPTPATVFFPLSIGTGFLFTAYSAGLRRRLADHHERTWADDVFHVCIAVIVCLTLFWAAANYAQILGKHLAAAVNDNPSQLVPVVVFSEKQLYLTAPGVGVTELPQTSGEPTYRYDGLRLLQHVGDRYFLISDGWSQSVGEMIELKDEDSVRLQFSRLHR</sequence>
<name>A0A9X1NQE6_9ACTN</name>
<keyword evidence="3" id="KW-1185">Reference proteome</keyword>
<evidence type="ECO:0000313" key="2">
    <source>
        <dbReference type="EMBL" id="MCD5317283.1"/>
    </source>
</evidence>
<reference evidence="2" key="1">
    <citation type="submission" date="2021-11" db="EMBL/GenBank/DDBJ databases">
        <title>Streptomyces corallinus and Kineosporia corallina sp. nov., two new coral-derived marine actinobacteria.</title>
        <authorList>
            <person name="Buangrab K."/>
            <person name="Sutthacheep M."/>
            <person name="Yeemin T."/>
            <person name="Harunari E."/>
            <person name="Igarashi Y."/>
            <person name="Sripreechasak P."/>
            <person name="Kanchanasin P."/>
            <person name="Tanasupawat S."/>
            <person name="Phongsopitanun W."/>
        </authorList>
    </citation>
    <scope>NUCLEOTIDE SEQUENCE</scope>
    <source>
        <strain evidence="2">JCM 31032</strain>
    </source>
</reference>
<feature type="transmembrane region" description="Helical" evidence="1">
    <location>
        <begin position="168"/>
        <end position="190"/>
    </location>
</feature>
<protein>
    <submittedName>
        <fullName evidence="2">Uncharacterized protein</fullName>
    </submittedName>
</protein>
<gene>
    <name evidence="2" type="ORF">LR394_40980</name>
</gene>
<dbReference type="Proteomes" id="UP001138997">
    <property type="component" value="Unassembled WGS sequence"/>
</dbReference>
<feature type="transmembrane region" description="Helical" evidence="1">
    <location>
        <begin position="110"/>
        <end position="131"/>
    </location>
</feature>
<feature type="transmembrane region" description="Helical" evidence="1">
    <location>
        <begin position="72"/>
        <end position="90"/>
    </location>
</feature>
<dbReference type="EMBL" id="JAJOMB010000066">
    <property type="protein sequence ID" value="MCD5317283.1"/>
    <property type="molecule type" value="Genomic_DNA"/>
</dbReference>
<dbReference type="RefSeq" id="WP_231450132.1">
    <property type="nucleotide sequence ID" value="NZ_JAJOMB010000066.1"/>
</dbReference>
<evidence type="ECO:0000256" key="1">
    <source>
        <dbReference type="SAM" id="Phobius"/>
    </source>
</evidence>
<proteinExistence type="predicted"/>
<evidence type="ECO:0000313" key="3">
    <source>
        <dbReference type="Proteomes" id="UP001138997"/>
    </source>
</evidence>
<organism evidence="2 3">
    <name type="scientific">Kineosporia babensis</name>
    <dbReference type="NCBI Taxonomy" id="499548"/>
    <lineage>
        <taxon>Bacteria</taxon>
        <taxon>Bacillati</taxon>
        <taxon>Actinomycetota</taxon>
        <taxon>Actinomycetes</taxon>
        <taxon>Kineosporiales</taxon>
        <taxon>Kineosporiaceae</taxon>
        <taxon>Kineosporia</taxon>
    </lineage>
</organism>